<dbReference type="GO" id="GO:0016791">
    <property type="term" value="F:phosphatase activity"/>
    <property type="evidence" value="ECO:0007669"/>
    <property type="project" value="TreeGrafter"/>
</dbReference>
<dbReference type="CDD" id="cd07067">
    <property type="entry name" value="HP_PGM_like"/>
    <property type="match status" value="1"/>
</dbReference>
<dbReference type="InterPro" id="IPR050275">
    <property type="entry name" value="PGM_Phosphatase"/>
</dbReference>
<dbReference type="GO" id="GO:0005737">
    <property type="term" value="C:cytoplasm"/>
    <property type="evidence" value="ECO:0007669"/>
    <property type="project" value="TreeGrafter"/>
</dbReference>
<evidence type="ECO:0000313" key="1">
    <source>
        <dbReference type="EMBL" id="KAF2181135.1"/>
    </source>
</evidence>
<dbReference type="EMBL" id="ML994654">
    <property type="protein sequence ID" value="KAF2181135.1"/>
    <property type="molecule type" value="Genomic_DNA"/>
</dbReference>
<dbReference type="AlphaFoldDB" id="A0A6A6DQ62"/>
<dbReference type="OrthoDB" id="496981at2759"/>
<name>A0A6A6DQ62_9PEZI</name>
<evidence type="ECO:0000313" key="2">
    <source>
        <dbReference type="Proteomes" id="UP000800200"/>
    </source>
</evidence>
<dbReference type="Pfam" id="PF00300">
    <property type="entry name" value="His_Phos_1"/>
    <property type="match status" value="1"/>
</dbReference>
<dbReference type="InterPro" id="IPR013078">
    <property type="entry name" value="His_Pase_superF_clade-1"/>
</dbReference>
<gene>
    <name evidence="1" type="ORF">K469DRAFT_729552</name>
</gene>
<dbReference type="Gene3D" id="3.40.50.1240">
    <property type="entry name" value="Phosphoglycerate mutase-like"/>
    <property type="match status" value="1"/>
</dbReference>
<organism evidence="1 2">
    <name type="scientific">Zopfia rhizophila CBS 207.26</name>
    <dbReference type="NCBI Taxonomy" id="1314779"/>
    <lineage>
        <taxon>Eukaryota</taxon>
        <taxon>Fungi</taxon>
        <taxon>Dikarya</taxon>
        <taxon>Ascomycota</taxon>
        <taxon>Pezizomycotina</taxon>
        <taxon>Dothideomycetes</taxon>
        <taxon>Dothideomycetes incertae sedis</taxon>
        <taxon>Zopfiaceae</taxon>
        <taxon>Zopfia</taxon>
    </lineage>
</organism>
<dbReference type="SMART" id="SM00855">
    <property type="entry name" value="PGAM"/>
    <property type="match status" value="1"/>
</dbReference>
<proteinExistence type="predicted"/>
<dbReference type="PANTHER" id="PTHR48100">
    <property type="entry name" value="BROAD-SPECIFICITY PHOSPHATASE YOR283W-RELATED"/>
    <property type="match status" value="1"/>
</dbReference>
<dbReference type="PANTHER" id="PTHR48100:SF54">
    <property type="entry name" value="PHOSPHATASE SPAC5H10.03-RELATED"/>
    <property type="match status" value="1"/>
</dbReference>
<accession>A0A6A6DQ62</accession>
<sequence>MPSSTRLHVVTRTIHCVRHGQGLHNISYANHDLQDPPLTPFGEQQCRDIAATFPFHDQIELVVTSPLRRTIRTALLGFAPEVTQGVQVLALPLLQEASTLPCDTGSELGIIKEEFKDSAVDFSLVQEGWHLKQDASLLTSAALLNRADAVRRWLQSRPEKNIVVVSHGCFLHFLTDDWNNTINVQGTGWANTEFRSYELCDGPDNTLLLETSESKLRRGLSLCVQTAEEQQLLRRKTLKTWLGWGIVSG</sequence>
<protein>
    <submittedName>
        <fullName evidence="1">Phosphoglycerate mutase-like protein</fullName>
    </submittedName>
</protein>
<dbReference type="Proteomes" id="UP000800200">
    <property type="component" value="Unassembled WGS sequence"/>
</dbReference>
<reference evidence="1" key="1">
    <citation type="journal article" date="2020" name="Stud. Mycol.">
        <title>101 Dothideomycetes genomes: a test case for predicting lifestyles and emergence of pathogens.</title>
        <authorList>
            <person name="Haridas S."/>
            <person name="Albert R."/>
            <person name="Binder M."/>
            <person name="Bloem J."/>
            <person name="Labutti K."/>
            <person name="Salamov A."/>
            <person name="Andreopoulos B."/>
            <person name="Baker S."/>
            <person name="Barry K."/>
            <person name="Bills G."/>
            <person name="Bluhm B."/>
            <person name="Cannon C."/>
            <person name="Castanera R."/>
            <person name="Culley D."/>
            <person name="Daum C."/>
            <person name="Ezra D."/>
            <person name="Gonzalez J."/>
            <person name="Henrissat B."/>
            <person name="Kuo A."/>
            <person name="Liang C."/>
            <person name="Lipzen A."/>
            <person name="Lutzoni F."/>
            <person name="Magnuson J."/>
            <person name="Mondo S."/>
            <person name="Nolan M."/>
            <person name="Ohm R."/>
            <person name="Pangilinan J."/>
            <person name="Park H.-J."/>
            <person name="Ramirez L."/>
            <person name="Alfaro M."/>
            <person name="Sun H."/>
            <person name="Tritt A."/>
            <person name="Yoshinaga Y."/>
            <person name="Zwiers L.-H."/>
            <person name="Turgeon B."/>
            <person name="Goodwin S."/>
            <person name="Spatafora J."/>
            <person name="Crous P."/>
            <person name="Grigoriev I."/>
        </authorList>
    </citation>
    <scope>NUCLEOTIDE SEQUENCE</scope>
    <source>
        <strain evidence="1">CBS 207.26</strain>
    </source>
</reference>
<keyword evidence="2" id="KW-1185">Reference proteome</keyword>
<dbReference type="InterPro" id="IPR029033">
    <property type="entry name" value="His_PPase_superfam"/>
</dbReference>
<dbReference type="SUPFAM" id="SSF53254">
    <property type="entry name" value="Phosphoglycerate mutase-like"/>
    <property type="match status" value="1"/>
</dbReference>